<dbReference type="KEGG" id="dpx:DAPPUDRAFT_316022"/>
<dbReference type="Proteomes" id="UP000000305">
    <property type="component" value="Unassembled WGS sequence"/>
</dbReference>
<organism evidence="1 2">
    <name type="scientific">Daphnia pulex</name>
    <name type="common">Water flea</name>
    <dbReference type="NCBI Taxonomy" id="6669"/>
    <lineage>
        <taxon>Eukaryota</taxon>
        <taxon>Metazoa</taxon>
        <taxon>Ecdysozoa</taxon>
        <taxon>Arthropoda</taxon>
        <taxon>Crustacea</taxon>
        <taxon>Branchiopoda</taxon>
        <taxon>Diplostraca</taxon>
        <taxon>Cladocera</taxon>
        <taxon>Anomopoda</taxon>
        <taxon>Daphniidae</taxon>
        <taxon>Daphnia</taxon>
    </lineage>
</organism>
<dbReference type="AlphaFoldDB" id="E9GBG7"/>
<dbReference type="InParanoid" id="E9GBG7"/>
<dbReference type="EMBL" id="GL732538">
    <property type="protein sequence ID" value="EFX82954.1"/>
    <property type="molecule type" value="Genomic_DNA"/>
</dbReference>
<reference evidence="1 2" key="1">
    <citation type="journal article" date="2011" name="Science">
        <title>The ecoresponsive genome of Daphnia pulex.</title>
        <authorList>
            <person name="Colbourne J.K."/>
            <person name="Pfrender M.E."/>
            <person name="Gilbert D."/>
            <person name="Thomas W.K."/>
            <person name="Tucker A."/>
            <person name="Oakley T.H."/>
            <person name="Tokishita S."/>
            <person name="Aerts A."/>
            <person name="Arnold G.J."/>
            <person name="Basu M.K."/>
            <person name="Bauer D.J."/>
            <person name="Caceres C.E."/>
            <person name="Carmel L."/>
            <person name="Casola C."/>
            <person name="Choi J.H."/>
            <person name="Detter J.C."/>
            <person name="Dong Q."/>
            <person name="Dusheyko S."/>
            <person name="Eads B.D."/>
            <person name="Frohlich T."/>
            <person name="Geiler-Samerotte K.A."/>
            <person name="Gerlach D."/>
            <person name="Hatcher P."/>
            <person name="Jogdeo S."/>
            <person name="Krijgsveld J."/>
            <person name="Kriventseva E.V."/>
            <person name="Kultz D."/>
            <person name="Laforsch C."/>
            <person name="Lindquist E."/>
            <person name="Lopez J."/>
            <person name="Manak J.R."/>
            <person name="Muller J."/>
            <person name="Pangilinan J."/>
            <person name="Patwardhan R.P."/>
            <person name="Pitluck S."/>
            <person name="Pritham E.J."/>
            <person name="Rechtsteiner A."/>
            <person name="Rho M."/>
            <person name="Rogozin I.B."/>
            <person name="Sakarya O."/>
            <person name="Salamov A."/>
            <person name="Schaack S."/>
            <person name="Shapiro H."/>
            <person name="Shiga Y."/>
            <person name="Skalitzky C."/>
            <person name="Smith Z."/>
            <person name="Souvorov A."/>
            <person name="Sung W."/>
            <person name="Tang Z."/>
            <person name="Tsuchiya D."/>
            <person name="Tu H."/>
            <person name="Vos H."/>
            <person name="Wang M."/>
            <person name="Wolf Y.I."/>
            <person name="Yamagata H."/>
            <person name="Yamada T."/>
            <person name="Ye Y."/>
            <person name="Shaw J.R."/>
            <person name="Andrews J."/>
            <person name="Crease T.J."/>
            <person name="Tang H."/>
            <person name="Lucas S.M."/>
            <person name="Robertson H.M."/>
            <person name="Bork P."/>
            <person name="Koonin E.V."/>
            <person name="Zdobnov E.M."/>
            <person name="Grigoriev I.V."/>
            <person name="Lynch M."/>
            <person name="Boore J.L."/>
        </authorList>
    </citation>
    <scope>NUCLEOTIDE SEQUENCE [LARGE SCALE GENOMIC DNA]</scope>
</reference>
<proteinExistence type="predicted"/>
<sequence length="49" mass="5610">MPVIGALFAMSKSELFPEVRTNYPSSDHFVTLPTYFLIKAKQGLKWIHV</sequence>
<dbReference type="HOGENOM" id="CLU_3144324_0_0_1"/>
<accession>E9GBG7</accession>
<keyword evidence="2" id="KW-1185">Reference proteome</keyword>
<name>E9GBG7_DAPPU</name>
<gene>
    <name evidence="1" type="ORF">DAPPUDRAFT_316022</name>
</gene>
<evidence type="ECO:0000313" key="2">
    <source>
        <dbReference type="Proteomes" id="UP000000305"/>
    </source>
</evidence>
<protein>
    <submittedName>
        <fullName evidence="1">Uncharacterized protein</fullName>
    </submittedName>
</protein>
<evidence type="ECO:0000313" key="1">
    <source>
        <dbReference type="EMBL" id="EFX82954.1"/>
    </source>
</evidence>